<proteinExistence type="predicted"/>
<name>A0AAN6XPS0_9PEZI</name>
<gene>
    <name evidence="1" type="ORF">QBC40DRAFT_249765</name>
</gene>
<keyword evidence="2" id="KW-1185">Reference proteome</keyword>
<reference evidence="1" key="1">
    <citation type="journal article" date="2023" name="Mol. Phylogenet. Evol.">
        <title>Genome-scale phylogeny and comparative genomics of the fungal order Sordariales.</title>
        <authorList>
            <person name="Hensen N."/>
            <person name="Bonometti L."/>
            <person name="Westerberg I."/>
            <person name="Brannstrom I.O."/>
            <person name="Guillou S."/>
            <person name="Cros-Aarteil S."/>
            <person name="Calhoun S."/>
            <person name="Haridas S."/>
            <person name="Kuo A."/>
            <person name="Mondo S."/>
            <person name="Pangilinan J."/>
            <person name="Riley R."/>
            <person name="LaButti K."/>
            <person name="Andreopoulos B."/>
            <person name="Lipzen A."/>
            <person name="Chen C."/>
            <person name="Yan M."/>
            <person name="Daum C."/>
            <person name="Ng V."/>
            <person name="Clum A."/>
            <person name="Steindorff A."/>
            <person name="Ohm R.A."/>
            <person name="Martin F."/>
            <person name="Silar P."/>
            <person name="Natvig D.O."/>
            <person name="Lalanne C."/>
            <person name="Gautier V."/>
            <person name="Ament-Velasquez S.L."/>
            <person name="Kruys A."/>
            <person name="Hutchinson M.I."/>
            <person name="Powell A.J."/>
            <person name="Barry K."/>
            <person name="Miller A.N."/>
            <person name="Grigoriev I.V."/>
            <person name="Debuchy R."/>
            <person name="Gladieux P."/>
            <person name="Hiltunen Thoren M."/>
            <person name="Johannesson H."/>
        </authorList>
    </citation>
    <scope>NUCLEOTIDE SEQUENCE</scope>
    <source>
        <strain evidence="1">CBS 315.58</strain>
    </source>
</reference>
<sequence>MTRPPFPPAYKSVPEYTSTYTTNPFQPPPFISLTAELNYLRHLVTQNFLNQCIICPYLAYLPIEPKAACPLCLNMVKFMTSSPHSLDSLRKLARISEVFHWEEFVCLLNDAIIERVSDTLGIGPEKDVVYLSRHFRRMMWPKTEEQMVMTEQGKAWFLEGDVGVVYEKAMLRRGVFGRLGLSIGEYEIIHG</sequence>
<organism evidence="1 2">
    <name type="scientific">Triangularia verruculosa</name>
    <dbReference type="NCBI Taxonomy" id="2587418"/>
    <lineage>
        <taxon>Eukaryota</taxon>
        <taxon>Fungi</taxon>
        <taxon>Dikarya</taxon>
        <taxon>Ascomycota</taxon>
        <taxon>Pezizomycotina</taxon>
        <taxon>Sordariomycetes</taxon>
        <taxon>Sordariomycetidae</taxon>
        <taxon>Sordariales</taxon>
        <taxon>Podosporaceae</taxon>
        <taxon>Triangularia</taxon>
    </lineage>
</organism>
<reference evidence="1" key="2">
    <citation type="submission" date="2023-05" db="EMBL/GenBank/DDBJ databases">
        <authorList>
            <consortium name="Lawrence Berkeley National Laboratory"/>
            <person name="Steindorff A."/>
            <person name="Hensen N."/>
            <person name="Bonometti L."/>
            <person name="Westerberg I."/>
            <person name="Brannstrom I.O."/>
            <person name="Guillou S."/>
            <person name="Cros-Aarteil S."/>
            <person name="Calhoun S."/>
            <person name="Haridas S."/>
            <person name="Kuo A."/>
            <person name="Mondo S."/>
            <person name="Pangilinan J."/>
            <person name="Riley R."/>
            <person name="Labutti K."/>
            <person name="Andreopoulos B."/>
            <person name="Lipzen A."/>
            <person name="Chen C."/>
            <person name="Yanf M."/>
            <person name="Daum C."/>
            <person name="Ng V."/>
            <person name="Clum A."/>
            <person name="Ohm R."/>
            <person name="Martin F."/>
            <person name="Silar P."/>
            <person name="Natvig D."/>
            <person name="Lalanne C."/>
            <person name="Gautier V."/>
            <person name="Ament-Velasquez S.L."/>
            <person name="Kruys A."/>
            <person name="Hutchinson M.I."/>
            <person name="Powell A.J."/>
            <person name="Barry K."/>
            <person name="Miller A.N."/>
            <person name="Grigoriev I.V."/>
            <person name="Debuchy R."/>
            <person name="Gladieux P."/>
            <person name="Thoren M.H."/>
            <person name="Johannesson H."/>
        </authorList>
    </citation>
    <scope>NUCLEOTIDE SEQUENCE</scope>
    <source>
        <strain evidence="1">CBS 315.58</strain>
    </source>
</reference>
<dbReference type="Proteomes" id="UP001303160">
    <property type="component" value="Unassembled WGS sequence"/>
</dbReference>
<comment type="caution">
    <text evidence="1">The sequence shown here is derived from an EMBL/GenBank/DDBJ whole genome shotgun (WGS) entry which is preliminary data.</text>
</comment>
<protein>
    <submittedName>
        <fullName evidence="1">Uncharacterized protein</fullName>
    </submittedName>
</protein>
<dbReference type="EMBL" id="MU863880">
    <property type="protein sequence ID" value="KAK4204693.1"/>
    <property type="molecule type" value="Genomic_DNA"/>
</dbReference>
<dbReference type="AlphaFoldDB" id="A0AAN6XPS0"/>
<evidence type="ECO:0000313" key="1">
    <source>
        <dbReference type="EMBL" id="KAK4204693.1"/>
    </source>
</evidence>
<evidence type="ECO:0000313" key="2">
    <source>
        <dbReference type="Proteomes" id="UP001303160"/>
    </source>
</evidence>
<accession>A0AAN6XPS0</accession>